<dbReference type="SUPFAM" id="SSF49493">
    <property type="entry name" value="HSP40/DnaJ peptide-binding domain"/>
    <property type="match status" value="2"/>
</dbReference>
<protein>
    <recommendedName>
        <fullName evidence="2">J domain-containing protein</fullName>
    </recommendedName>
</protein>
<dbReference type="PANTHER" id="PTHR24078:SF519">
    <property type="entry name" value="DNAJ HOMOLOG SUBFAMILY B MEMBER 13"/>
    <property type="match status" value="1"/>
</dbReference>
<dbReference type="RefSeq" id="XP_004991207.1">
    <property type="nucleotide sequence ID" value="XM_004991150.1"/>
</dbReference>
<proteinExistence type="predicted"/>
<dbReference type="InterPro" id="IPR036869">
    <property type="entry name" value="J_dom_sf"/>
</dbReference>
<evidence type="ECO:0000256" key="1">
    <source>
        <dbReference type="ARBA" id="ARBA00023186"/>
    </source>
</evidence>
<dbReference type="GO" id="GO:0051082">
    <property type="term" value="F:unfolded protein binding"/>
    <property type="evidence" value="ECO:0007669"/>
    <property type="project" value="InterPro"/>
</dbReference>
<dbReference type="InParanoid" id="F2UI86"/>
<dbReference type="OrthoDB" id="550424at2759"/>
<dbReference type="GO" id="GO:0051087">
    <property type="term" value="F:protein-folding chaperone binding"/>
    <property type="evidence" value="ECO:0007669"/>
    <property type="project" value="TreeGrafter"/>
</dbReference>
<dbReference type="SUPFAM" id="SSF46565">
    <property type="entry name" value="Chaperone J-domain"/>
    <property type="match status" value="1"/>
</dbReference>
<dbReference type="CDD" id="cd06257">
    <property type="entry name" value="DnaJ"/>
    <property type="match status" value="1"/>
</dbReference>
<evidence type="ECO:0000313" key="4">
    <source>
        <dbReference type="Proteomes" id="UP000007799"/>
    </source>
</evidence>
<dbReference type="GO" id="GO:0005829">
    <property type="term" value="C:cytosol"/>
    <property type="evidence" value="ECO:0007669"/>
    <property type="project" value="TreeGrafter"/>
</dbReference>
<dbReference type="Proteomes" id="UP000007799">
    <property type="component" value="Unassembled WGS sequence"/>
</dbReference>
<dbReference type="PANTHER" id="PTHR24078">
    <property type="entry name" value="DNAJ HOMOLOG SUBFAMILY C MEMBER"/>
    <property type="match status" value="1"/>
</dbReference>
<dbReference type="FunCoup" id="F2UI86">
    <property type="interactions" value="30"/>
</dbReference>
<dbReference type="Pfam" id="PF00226">
    <property type="entry name" value="DnaJ"/>
    <property type="match status" value="1"/>
</dbReference>
<dbReference type="OMA" id="QKNGNVK"/>
<name>F2UI86_SALR5</name>
<dbReference type="CDD" id="cd10747">
    <property type="entry name" value="DnaJ_C"/>
    <property type="match status" value="1"/>
</dbReference>
<dbReference type="InterPro" id="IPR002939">
    <property type="entry name" value="DnaJ_C"/>
</dbReference>
<dbReference type="InterPro" id="IPR001623">
    <property type="entry name" value="DnaJ_domain"/>
</dbReference>
<reference evidence="3" key="1">
    <citation type="submission" date="2009-08" db="EMBL/GenBank/DDBJ databases">
        <title>Annotation of Salpingoeca rosetta.</title>
        <authorList>
            <consortium name="The Broad Institute Genome Sequencing Platform"/>
            <person name="Russ C."/>
            <person name="Cuomo C."/>
            <person name="Burger G."/>
            <person name="Gray M.W."/>
            <person name="Holland P.W.H."/>
            <person name="King N."/>
            <person name="Lang F.B.F."/>
            <person name="Roger A.J."/>
            <person name="Ruiz-Trillo I."/>
            <person name="Young S.K."/>
            <person name="Zeng Q."/>
            <person name="Gargeya S."/>
            <person name="Alvarado L."/>
            <person name="Berlin A."/>
            <person name="Chapman S.B."/>
            <person name="Chen Z."/>
            <person name="Freedman E."/>
            <person name="Gellesch M."/>
            <person name="Goldberg J."/>
            <person name="Griggs A."/>
            <person name="Gujja S."/>
            <person name="Heilman E."/>
            <person name="Heiman D."/>
            <person name="Howarth C."/>
            <person name="Mehta T."/>
            <person name="Neiman D."/>
            <person name="Pearson M."/>
            <person name="Roberts A."/>
            <person name="Saif S."/>
            <person name="Shea T."/>
            <person name="Shenoy N."/>
            <person name="Sisk P."/>
            <person name="Stolte C."/>
            <person name="Sykes S."/>
            <person name="White J."/>
            <person name="Yandava C."/>
            <person name="Haas B."/>
            <person name="Nusbaum C."/>
            <person name="Birren B."/>
        </authorList>
    </citation>
    <scope>NUCLEOTIDE SEQUENCE [LARGE SCALE GENOMIC DNA]</scope>
    <source>
        <strain evidence="3">ATCC 50818</strain>
    </source>
</reference>
<sequence>MPVQSYYDTLGLQRSALPADVRKAYRKLSLENHPDRNKSIDAEANFKRVAEAYVVLSTPDLRAIYDQYGMEGLSSGAPKGHDGYTDPWVFDGDAHKVFREFFGTDNPFQDLFPPQDEFQLGPGPSVAQRLRRHQSPPIESDLYISLEEAFTGCVKKLRITRKVLNDDGHTTTQRDKILTVNVKPGWKEGTRVTFPKEGDQGPNNIPADVVFVIKYRDHPRFRRKGNDLIHTTRVKLSDALCGCGISLLTLDGRQLNIPVNDVITPAYMKRVPGEGMPHSKDPATRGDLIIKFDILFPANLTDDSKRLIRAALP</sequence>
<dbReference type="GO" id="GO:0006457">
    <property type="term" value="P:protein folding"/>
    <property type="evidence" value="ECO:0007669"/>
    <property type="project" value="InterPro"/>
</dbReference>
<keyword evidence="4" id="KW-1185">Reference proteome</keyword>
<evidence type="ECO:0000313" key="3">
    <source>
        <dbReference type="EMBL" id="EGD76835.1"/>
    </source>
</evidence>
<dbReference type="PRINTS" id="PR00625">
    <property type="entry name" value="JDOMAIN"/>
</dbReference>
<dbReference type="KEGG" id="sre:PTSG_08182"/>
<dbReference type="Gene3D" id="1.10.287.110">
    <property type="entry name" value="DnaJ domain"/>
    <property type="match status" value="1"/>
</dbReference>
<dbReference type="PROSITE" id="PS50076">
    <property type="entry name" value="DNAJ_2"/>
    <property type="match status" value="1"/>
</dbReference>
<dbReference type="SMART" id="SM00271">
    <property type="entry name" value="DnaJ"/>
    <property type="match status" value="1"/>
</dbReference>
<keyword evidence="1" id="KW-0143">Chaperone</keyword>
<dbReference type="InterPro" id="IPR051339">
    <property type="entry name" value="DnaJ_subfamily_B"/>
</dbReference>
<feature type="domain" description="J" evidence="2">
    <location>
        <begin position="5"/>
        <end position="69"/>
    </location>
</feature>
<dbReference type="FunFam" id="2.60.260.20:FF:000006">
    <property type="entry name" value="DnaJ subfamily B member 13"/>
    <property type="match status" value="1"/>
</dbReference>
<dbReference type="FunFam" id="2.60.260.20:FF:000002">
    <property type="entry name" value="Dnaj homolog subfamily b member"/>
    <property type="match status" value="1"/>
</dbReference>
<dbReference type="AlphaFoldDB" id="F2UI86"/>
<dbReference type="Pfam" id="PF01556">
    <property type="entry name" value="DnaJ_C"/>
    <property type="match status" value="1"/>
</dbReference>
<dbReference type="FunFam" id="1.10.287.110:FF:000106">
    <property type="entry name" value="Putative heat shock protein-like protein"/>
    <property type="match status" value="1"/>
</dbReference>
<dbReference type="GeneID" id="16071768"/>
<dbReference type="InterPro" id="IPR008971">
    <property type="entry name" value="HSP40/DnaJ_pept-bd"/>
</dbReference>
<dbReference type="STRING" id="946362.F2UI86"/>
<organism evidence="4">
    <name type="scientific">Salpingoeca rosetta (strain ATCC 50818 / BSB-021)</name>
    <dbReference type="NCBI Taxonomy" id="946362"/>
    <lineage>
        <taxon>Eukaryota</taxon>
        <taxon>Choanoflagellata</taxon>
        <taxon>Craspedida</taxon>
        <taxon>Salpingoecidae</taxon>
        <taxon>Salpingoeca</taxon>
    </lineage>
</organism>
<accession>F2UI86</accession>
<dbReference type="eggNOG" id="KOG0714">
    <property type="taxonomic scope" value="Eukaryota"/>
</dbReference>
<gene>
    <name evidence="3" type="ORF">PTSG_08182</name>
</gene>
<evidence type="ECO:0000259" key="2">
    <source>
        <dbReference type="PROSITE" id="PS50076"/>
    </source>
</evidence>
<dbReference type="Gene3D" id="2.60.260.20">
    <property type="entry name" value="Urease metallochaperone UreE, N-terminal domain"/>
    <property type="match status" value="2"/>
</dbReference>
<dbReference type="EMBL" id="GL832975">
    <property type="protein sequence ID" value="EGD76835.1"/>
    <property type="molecule type" value="Genomic_DNA"/>
</dbReference>